<evidence type="ECO:0000259" key="1">
    <source>
        <dbReference type="PROSITE" id="PS50902"/>
    </source>
</evidence>
<dbReference type="InterPro" id="IPR008254">
    <property type="entry name" value="Flavodoxin/NO_synth"/>
</dbReference>
<sequence>MRALIIYESVFGNTHTVAEAIAEGLRTAGEATLVPAADAEGSLLASVDVDLLIIGGPTHGHGLPALYTRKPEPRTAASAYGLPQAAPGASEESDLRSVLDALPVGSHVEPQGIAVKHQVAAAAFDTRRSGPVLFTGRTSRAIAKRLRQRGYASAARPASFLVDGQDQLLAGEIDRAVQWGKSLAAHGS</sequence>
<proteinExistence type="predicted"/>
<dbReference type="InterPro" id="IPR029039">
    <property type="entry name" value="Flavoprotein-like_sf"/>
</dbReference>
<keyword evidence="3" id="KW-1185">Reference proteome</keyword>
<dbReference type="RefSeq" id="WP_212010174.1">
    <property type="nucleotide sequence ID" value="NZ_JAAFYZ010000052.1"/>
</dbReference>
<dbReference type="Proteomes" id="UP000730482">
    <property type="component" value="Unassembled WGS sequence"/>
</dbReference>
<organism evidence="2 3">
    <name type="scientific">Catenulispora pinistramenti</name>
    <dbReference type="NCBI Taxonomy" id="2705254"/>
    <lineage>
        <taxon>Bacteria</taxon>
        <taxon>Bacillati</taxon>
        <taxon>Actinomycetota</taxon>
        <taxon>Actinomycetes</taxon>
        <taxon>Catenulisporales</taxon>
        <taxon>Catenulisporaceae</taxon>
        <taxon>Catenulispora</taxon>
    </lineage>
</organism>
<dbReference type="PROSITE" id="PS50902">
    <property type="entry name" value="FLAVODOXIN_LIKE"/>
    <property type="match status" value="1"/>
</dbReference>
<dbReference type="Gene3D" id="3.40.50.360">
    <property type="match status" value="1"/>
</dbReference>
<gene>
    <name evidence="2" type="ORF">KGQ19_17130</name>
</gene>
<dbReference type="EMBL" id="JAAFYZ010000052">
    <property type="protein sequence ID" value="MBS2548593.1"/>
    <property type="molecule type" value="Genomic_DNA"/>
</dbReference>
<comment type="caution">
    <text evidence="2">The sequence shown here is derived from an EMBL/GenBank/DDBJ whole genome shotgun (WGS) entry which is preliminary data.</text>
</comment>
<name>A0ABS5KRB2_9ACTN</name>
<feature type="domain" description="Flavodoxin-like" evidence="1">
    <location>
        <begin position="3"/>
        <end position="184"/>
    </location>
</feature>
<evidence type="ECO:0000313" key="2">
    <source>
        <dbReference type="EMBL" id="MBS2548593.1"/>
    </source>
</evidence>
<reference evidence="2 3" key="1">
    <citation type="submission" date="2020-02" db="EMBL/GenBank/DDBJ databases">
        <title>Acidophilic actinobacteria isolated from forest soil.</title>
        <authorList>
            <person name="Golinska P."/>
        </authorList>
    </citation>
    <scope>NUCLEOTIDE SEQUENCE [LARGE SCALE GENOMIC DNA]</scope>
    <source>
        <strain evidence="2 3">NL8</strain>
    </source>
</reference>
<protein>
    <submittedName>
        <fullName evidence="2">Flavodoxin family protein</fullName>
    </submittedName>
</protein>
<evidence type="ECO:0000313" key="3">
    <source>
        <dbReference type="Proteomes" id="UP000730482"/>
    </source>
</evidence>
<dbReference type="Pfam" id="PF00258">
    <property type="entry name" value="Flavodoxin_1"/>
    <property type="match status" value="1"/>
</dbReference>
<accession>A0ABS5KRB2</accession>
<dbReference type="SUPFAM" id="SSF52218">
    <property type="entry name" value="Flavoproteins"/>
    <property type="match status" value="1"/>
</dbReference>